<dbReference type="InterPro" id="IPR000477">
    <property type="entry name" value="RT_dom"/>
</dbReference>
<dbReference type="Pfam" id="PF00078">
    <property type="entry name" value="RVT_1"/>
    <property type="match status" value="1"/>
</dbReference>
<dbReference type="InterPro" id="IPR053134">
    <property type="entry name" value="RNA-dir_DNA_polymerase"/>
</dbReference>
<dbReference type="CDD" id="cd01647">
    <property type="entry name" value="RT_LTR"/>
    <property type="match status" value="1"/>
</dbReference>
<evidence type="ECO:0000313" key="3">
    <source>
        <dbReference type="Proteomes" id="UP001454036"/>
    </source>
</evidence>
<evidence type="ECO:0000259" key="1">
    <source>
        <dbReference type="Pfam" id="PF00078"/>
    </source>
</evidence>
<accession>A0AAV3P270</accession>
<dbReference type="InterPro" id="IPR043502">
    <property type="entry name" value="DNA/RNA_pol_sf"/>
</dbReference>
<dbReference type="PANTHER" id="PTHR24559:SF444">
    <property type="entry name" value="REVERSE TRANSCRIPTASE DOMAIN-CONTAINING PROTEIN"/>
    <property type="match status" value="1"/>
</dbReference>
<dbReference type="InterPro" id="IPR043128">
    <property type="entry name" value="Rev_trsase/Diguanyl_cyclase"/>
</dbReference>
<evidence type="ECO:0000313" key="2">
    <source>
        <dbReference type="EMBL" id="GAA0145456.1"/>
    </source>
</evidence>
<dbReference type="Proteomes" id="UP001454036">
    <property type="component" value="Unassembled WGS sequence"/>
</dbReference>
<dbReference type="EMBL" id="BAABME010000781">
    <property type="protein sequence ID" value="GAA0145456.1"/>
    <property type="molecule type" value="Genomic_DNA"/>
</dbReference>
<gene>
    <name evidence="2" type="ORF">LIER_05644</name>
</gene>
<dbReference type="AlphaFoldDB" id="A0AAV3P270"/>
<comment type="caution">
    <text evidence="2">The sequence shown here is derived from an EMBL/GenBank/DDBJ whole genome shotgun (WGS) entry which is preliminary data.</text>
</comment>
<dbReference type="Gene3D" id="3.30.70.270">
    <property type="match status" value="1"/>
</dbReference>
<dbReference type="SUPFAM" id="SSF56672">
    <property type="entry name" value="DNA/RNA polymerases"/>
    <property type="match status" value="1"/>
</dbReference>
<reference evidence="2 3" key="1">
    <citation type="submission" date="2024-01" db="EMBL/GenBank/DDBJ databases">
        <title>The complete chloroplast genome sequence of Lithospermum erythrorhizon: insights into the phylogenetic relationship among Boraginaceae species and the maternal lineages of purple gromwells.</title>
        <authorList>
            <person name="Okada T."/>
            <person name="Watanabe K."/>
        </authorList>
    </citation>
    <scope>NUCLEOTIDE SEQUENCE [LARGE SCALE GENOMIC DNA]</scope>
</reference>
<organism evidence="2 3">
    <name type="scientific">Lithospermum erythrorhizon</name>
    <name type="common">Purple gromwell</name>
    <name type="synonym">Lithospermum officinale var. erythrorhizon</name>
    <dbReference type="NCBI Taxonomy" id="34254"/>
    <lineage>
        <taxon>Eukaryota</taxon>
        <taxon>Viridiplantae</taxon>
        <taxon>Streptophyta</taxon>
        <taxon>Embryophyta</taxon>
        <taxon>Tracheophyta</taxon>
        <taxon>Spermatophyta</taxon>
        <taxon>Magnoliopsida</taxon>
        <taxon>eudicotyledons</taxon>
        <taxon>Gunneridae</taxon>
        <taxon>Pentapetalae</taxon>
        <taxon>asterids</taxon>
        <taxon>lamiids</taxon>
        <taxon>Boraginales</taxon>
        <taxon>Boraginaceae</taxon>
        <taxon>Boraginoideae</taxon>
        <taxon>Lithospermeae</taxon>
        <taxon>Lithospermum</taxon>
    </lineage>
</organism>
<protein>
    <recommendedName>
        <fullName evidence="1">Reverse transcriptase domain-containing protein</fullName>
    </recommendedName>
</protein>
<proteinExistence type="predicted"/>
<keyword evidence="3" id="KW-1185">Reference proteome</keyword>
<sequence>MDALRGYHQIRMLPEDEKKTAFITEYDLYCWRVMSFGLENAGARYQRMVNAIFELQIGRNMKIYMDDMVVKSKVRGEHLYNLRETFARLRDSNLKLNPESARLG</sequence>
<feature type="domain" description="Reverse transcriptase" evidence="1">
    <location>
        <begin position="1"/>
        <end position="99"/>
    </location>
</feature>
<name>A0AAV3P270_LITER</name>
<dbReference type="PANTHER" id="PTHR24559">
    <property type="entry name" value="TRANSPOSON TY3-I GAG-POL POLYPROTEIN"/>
    <property type="match status" value="1"/>
</dbReference>